<dbReference type="Proteomes" id="UP000589036">
    <property type="component" value="Unassembled WGS sequence"/>
</dbReference>
<proteinExistence type="predicted"/>
<dbReference type="InterPro" id="IPR002059">
    <property type="entry name" value="CSP_DNA-bd"/>
</dbReference>
<dbReference type="InterPro" id="IPR012171">
    <property type="entry name" value="Fatty_acid_desaturase"/>
</dbReference>
<evidence type="ECO:0000313" key="3">
    <source>
        <dbReference type="EMBL" id="NYE47859.1"/>
    </source>
</evidence>
<dbReference type="GO" id="GO:0016717">
    <property type="term" value="F:oxidoreductase activity, acting on paired donors, with oxidation of a pair of donors resulting in the reduction of molecular oxygen to two molecules of water"/>
    <property type="evidence" value="ECO:0007669"/>
    <property type="project" value="TreeGrafter"/>
</dbReference>
<comment type="caution">
    <text evidence="3">The sequence shown here is derived from an EMBL/GenBank/DDBJ whole genome shotgun (WGS) entry which is preliminary data.</text>
</comment>
<dbReference type="Pfam" id="PF00487">
    <property type="entry name" value="FA_desaturase"/>
    <property type="match status" value="1"/>
</dbReference>
<dbReference type="SUPFAM" id="SSF50249">
    <property type="entry name" value="Nucleic acid-binding proteins"/>
    <property type="match status" value="1"/>
</dbReference>
<keyword evidence="1" id="KW-1133">Transmembrane helix</keyword>
<dbReference type="Gene3D" id="2.40.50.140">
    <property type="entry name" value="Nucleic acid-binding proteins"/>
    <property type="match status" value="1"/>
</dbReference>
<feature type="transmembrane region" description="Helical" evidence="1">
    <location>
        <begin position="115"/>
        <end position="135"/>
    </location>
</feature>
<sequence length="427" mass="46782">MPEGTVKWFDPSKGAGFITPDDGTVDVFVHHSASGPGVTGPLQKGQRVLYSVGRGSNGPQADEVRALRADAVTAGAAGRGEKSRRADPPAARRGSDYAVLSREVRRAGLLNRRPTYYAVRIGVNLLLLAAGWAAFALIGPSWWQMLIAAFLAVMFTQTAFIGHDAGHQQISDSKRVNNLVGRLHGNLLVGLSYDWWISKHNRHHAHPNQVDRDPDIGGNAIAFTEDQARARSGMGVRLARHQAWLFFPMLLLEGFHLHVAGVRALFGRTTPRATRFADAGLLLAHFGGYLAAVFLVLPPLQAVCFIAVQQGLFGLYMGCSFAPNHKGMPVFAKDDKVDYLRRQVLTSRNIRGGRLTDLALGGLNYQVEHHLFPSMPRPNLRRVQTLVRAFCAQHGIAYCETGLLTSYAQVLRHLHAVGGPLRPELEY</sequence>
<name>A0A852TV00_9ACTN</name>
<feature type="domain" description="CSD" evidence="2">
    <location>
        <begin position="1"/>
        <end position="66"/>
    </location>
</feature>
<keyword evidence="4" id="KW-1185">Reference proteome</keyword>
<accession>A0A852TV00</accession>
<organism evidence="3 4">
    <name type="scientific">Spinactinospora alkalitolerans</name>
    <dbReference type="NCBI Taxonomy" id="687207"/>
    <lineage>
        <taxon>Bacteria</taxon>
        <taxon>Bacillati</taxon>
        <taxon>Actinomycetota</taxon>
        <taxon>Actinomycetes</taxon>
        <taxon>Streptosporangiales</taxon>
        <taxon>Nocardiopsidaceae</taxon>
        <taxon>Spinactinospora</taxon>
    </lineage>
</organism>
<dbReference type="InterPro" id="IPR005804">
    <property type="entry name" value="FA_desaturase_dom"/>
</dbReference>
<dbReference type="Pfam" id="PF00313">
    <property type="entry name" value="CSD"/>
    <property type="match status" value="1"/>
</dbReference>
<dbReference type="AlphaFoldDB" id="A0A852TV00"/>
<evidence type="ECO:0000313" key="4">
    <source>
        <dbReference type="Proteomes" id="UP000589036"/>
    </source>
</evidence>
<feature type="transmembrane region" description="Helical" evidence="1">
    <location>
        <begin position="141"/>
        <end position="161"/>
    </location>
</feature>
<feature type="transmembrane region" description="Helical" evidence="1">
    <location>
        <begin position="286"/>
        <end position="308"/>
    </location>
</feature>
<dbReference type="RefSeq" id="WP_312863194.1">
    <property type="nucleotide sequence ID" value="NZ_BAAAYY010000003.1"/>
</dbReference>
<evidence type="ECO:0000259" key="2">
    <source>
        <dbReference type="PROSITE" id="PS51857"/>
    </source>
</evidence>
<dbReference type="PANTHER" id="PTHR19353">
    <property type="entry name" value="FATTY ACID DESATURASE 2"/>
    <property type="match status" value="1"/>
</dbReference>
<dbReference type="CDD" id="cd03506">
    <property type="entry name" value="Delta6-FADS-like"/>
    <property type="match status" value="1"/>
</dbReference>
<evidence type="ECO:0000256" key="1">
    <source>
        <dbReference type="SAM" id="Phobius"/>
    </source>
</evidence>
<dbReference type="PROSITE" id="PS51857">
    <property type="entry name" value="CSD_2"/>
    <property type="match status" value="1"/>
</dbReference>
<feature type="transmembrane region" description="Helical" evidence="1">
    <location>
        <begin position="244"/>
        <end position="266"/>
    </location>
</feature>
<dbReference type="GO" id="GO:0016020">
    <property type="term" value="C:membrane"/>
    <property type="evidence" value="ECO:0007669"/>
    <property type="project" value="TreeGrafter"/>
</dbReference>
<dbReference type="InterPro" id="IPR011129">
    <property type="entry name" value="CSD"/>
</dbReference>
<dbReference type="SMART" id="SM00357">
    <property type="entry name" value="CSP"/>
    <property type="match status" value="1"/>
</dbReference>
<dbReference type="InterPro" id="IPR012340">
    <property type="entry name" value="NA-bd_OB-fold"/>
</dbReference>
<dbReference type="PANTHER" id="PTHR19353:SF19">
    <property type="entry name" value="DELTA(5) FATTY ACID DESATURASE C-RELATED"/>
    <property type="match status" value="1"/>
</dbReference>
<protein>
    <submittedName>
        <fullName evidence="3">Fatty acid desaturase/cold shock CspA family protein</fullName>
    </submittedName>
</protein>
<keyword evidence="1" id="KW-0472">Membrane</keyword>
<dbReference type="CDD" id="cd04458">
    <property type="entry name" value="CSP_CDS"/>
    <property type="match status" value="1"/>
</dbReference>
<dbReference type="GO" id="GO:0008610">
    <property type="term" value="P:lipid biosynthetic process"/>
    <property type="evidence" value="ECO:0007669"/>
    <property type="project" value="UniProtKB-ARBA"/>
</dbReference>
<dbReference type="EMBL" id="JACCCC010000001">
    <property type="protein sequence ID" value="NYE47859.1"/>
    <property type="molecule type" value="Genomic_DNA"/>
</dbReference>
<reference evidence="3 4" key="1">
    <citation type="submission" date="2020-07" db="EMBL/GenBank/DDBJ databases">
        <title>Sequencing the genomes of 1000 actinobacteria strains.</title>
        <authorList>
            <person name="Klenk H.-P."/>
        </authorList>
    </citation>
    <scope>NUCLEOTIDE SEQUENCE [LARGE SCALE GENOMIC DNA]</scope>
    <source>
        <strain evidence="3 4">CXB654</strain>
    </source>
</reference>
<dbReference type="GO" id="GO:0003676">
    <property type="term" value="F:nucleic acid binding"/>
    <property type="evidence" value="ECO:0007669"/>
    <property type="project" value="InterPro"/>
</dbReference>
<dbReference type="PRINTS" id="PR00050">
    <property type="entry name" value="COLDSHOCK"/>
</dbReference>
<gene>
    <name evidence="3" type="ORF">HDA32_002979</name>
</gene>
<keyword evidence="1" id="KW-0812">Transmembrane</keyword>